<proteinExistence type="predicted"/>
<evidence type="ECO:0000313" key="1">
    <source>
        <dbReference type="EMBL" id="CAH6718429.1"/>
    </source>
</evidence>
<dbReference type="Proteomes" id="UP001152531">
    <property type="component" value="Unassembled WGS sequence"/>
</dbReference>
<gene>
    <name evidence="1" type="ORF">CLIB1444_01S06524</name>
</gene>
<keyword evidence="2" id="KW-1185">Reference proteome</keyword>
<protein>
    <submittedName>
        <fullName evidence="1">Uncharacterized protein</fullName>
    </submittedName>
</protein>
<sequence length="831" mass="94891">MSESNSNPMDPNNSQNEMQNNGFAAKWRQNRACARCRRLKMKCAFEDPSYKSCKRCFAINVECSFDNDPTAKYARKKQRKATTRFVESVAPGITSEAVTGSRTGDQISQLQNLIKLVSTSLSSLEHDLAVTSIESEDGKRLSSLNTNIQTVSEKLNKILNSSNTTNLKQFQDFHKSPTMENYPYIPFNSNIAKEIIEKHQLISYEEFKIRHEFFLNEMLPYYPIISLSKNLENFDYLYENDPLLLVACVYVTSINDNGLYSTIKENFYRITNESLNQMLNYYLESFISYHVYIKSDNFTYQLVNLCLILSLWCLPTTTSGHFKNQLNLLIGFNISLCIDLGDISKIIQSKILNTVPVLPDDSEARNHLRAFLSVYVSCGSLGLSLPRFKLVSWTKNHHSAITLLMKEGEIDGVKLPSRNDRYLCYFARVIRLGQEIFEYFSPSLLDPGISSNGRKRDALFNNMLDPSNSPLSHLKFVLDNYEQRMHSLLVESGFMTSSEPHDGKNQPKEKYLLSIIYYQLLMIIYDNIVSKYFVFESKLQNQPGQQVNDLENVTYIQYIVKLIKICENLLISFITLGQERTINLPTFFFYRPMHSLILLIKLRILINSSGLTKRTQLVNPDDLFIDAEFYFDAVSSLIHDSQQKFSSIVCSRMSIILSRIEKWMQLSNGKKSHKPSKSEKTEDNESSNLVNLIDTSKEIENLRAPKEVDIQSADSSGPSTAQSEGKAPPEVRSNNVPIPTPSNGVEMKYPSRHLSQITTTPSNLYANSIQEIFETIDSDLLNYLNPLEANIELDSTFNELASTDFNLEPMNLNSGMFNNGLKDNSNQSNQW</sequence>
<organism evidence="1 2">
    <name type="scientific">[Candida] jaroonii</name>
    <dbReference type="NCBI Taxonomy" id="467808"/>
    <lineage>
        <taxon>Eukaryota</taxon>
        <taxon>Fungi</taxon>
        <taxon>Dikarya</taxon>
        <taxon>Ascomycota</taxon>
        <taxon>Saccharomycotina</taxon>
        <taxon>Pichiomycetes</taxon>
        <taxon>Debaryomycetaceae</taxon>
        <taxon>Yamadazyma</taxon>
    </lineage>
</organism>
<comment type="caution">
    <text evidence="1">The sequence shown here is derived from an EMBL/GenBank/DDBJ whole genome shotgun (WGS) entry which is preliminary data.</text>
</comment>
<name>A0ACA9Y0I5_9ASCO</name>
<evidence type="ECO:0000313" key="2">
    <source>
        <dbReference type="Proteomes" id="UP001152531"/>
    </source>
</evidence>
<reference evidence="1" key="1">
    <citation type="submission" date="2022-06" db="EMBL/GenBank/DDBJ databases">
        <authorList>
            <person name="Legras J.-L."/>
            <person name="Devillers H."/>
            <person name="Grondin C."/>
        </authorList>
    </citation>
    <scope>NUCLEOTIDE SEQUENCE</scope>
    <source>
        <strain evidence="1">CLIB 1444</strain>
    </source>
</reference>
<dbReference type="EMBL" id="CALSDN010000001">
    <property type="protein sequence ID" value="CAH6718429.1"/>
    <property type="molecule type" value="Genomic_DNA"/>
</dbReference>
<accession>A0ACA9Y0I5</accession>